<dbReference type="SMART" id="SM00450">
    <property type="entry name" value="RHOD"/>
    <property type="match status" value="1"/>
</dbReference>
<organism evidence="3 4">
    <name type="scientific">Cognatiyoonia sediminum</name>
    <dbReference type="NCBI Taxonomy" id="1508389"/>
    <lineage>
        <taxon>Bacteria</taxon>
        <taxon>Pseudomonadati</taxon>
        <taxon>Pseudomonadota</taxon>
        <taxon>Alphaproteobacteria</taxon>
        <taxon>Rhodobacterales</taxon>
        <taxon>Paracoccaceae</taxon>
        <taxon>Cognatiyoonia</taxon>
    </lineage>
</organism>
<dbReference type="NCBIfam" id="NF008752">
    <property type="entry name" value="PRK11784.1-4"/>
    <property type="match status" value="1"/>
</dbReference>
<dbReference type="GO" id="GO:0043828">
    <property type="term" value="F:tRNA 2-selenouridine synthase activity"/>
    <property type="evidence" value="ECO:0007669"/>
    <property type="project" value="InterPro"/>
</dbReference>
<dbReference type="Proteomes" id="UP000184074">
    <property type="component" value="Unassembled WGS sequence"/>
</dbReference>
<feature type="domain" description="Rhodanese" evidence="2">
    <location>
        <begin position="18"/>
        <end position="135"/>
    </location>
</feature>
<dbReference type="NCBIfam" id="NF008750">
    <property type="entry name" value="PRK11784.1-2"/>
    <property type="match status" value="1"/>
</dbReference>
<dbReference type="GO" id="GO:0004792">
    <property type="term" value="F:thiosulfate-cyanide sulfurtransferase activity"/>
    <property type="evidence" value="ECO:0007669"/>
    <property type="project" value="InterPro"/>
</dbReference>
<dbReference type="OrthoDB" id="9808735at2"/>
<name>A0A1M5RFF3_9RHOB</name>
<dbReference type="AlphaFoldDB" id="A0A1M5RFF3"/>
<reference evidence="3 4" key="1">
    <citation type="submission" date="2016-11" db="EMBL/GenBank/DDBJ databases">
        <authorList>
            <person name="Jaros S."/>
            <person name="Januszkiewicz K."/>
            <person name="Wedrychowicz H."/>
        </authorList>
    </citation>
    <scope>NUCLEOTIDE SEQUENCE [LARGE SCALE GENOMIC DNA]</scope>
    <source>
        <strain evidence="3 4">DSM 28715</strain>
    </source>
</reference>
<dbReference type="InterPro" id="IPR001763">
    <property type="entry name" value="Rhodanese-like_dom"/>
</dbReference>
<keyword evidence="4" id="KW-1185">Reference proteome</keyword>
<accession>A0A1M5RFF3</accession>
<dbReference type="PANTHER" id="PTHR30401:SF0">
    <property type="entry name" value="TRNA 2-SELENOURIDINE SYNTHASE"/>
    <property type="match status" value="1"/>
</dbReference>
<dbReference type="NCBIfam" id="TIGR03167">
    <property type="entry name" value="tRNA_sel_U_synt"/>
    <property type="match status" value="1"/>
</dbReference>
<evidence type="ECO:0000313" key="3">
    <source>
        <dbReference type="EMBL" id="SHH24860.1"/>
    </source>
</evidence>
<evidence type="ECO:0000259" key="2">
    <source>
        <dbReference type="PROSITE" id="PS50206"/>
    </source>
</evidence>
<dbReference type="InterPro" id="IPR017582">
    <property type="entry name" value="SelU"/>
</dbReference>
<dbReference type="InterPro" id="IPR058840">
    <property type="entry name" value="AAA_SelU"/>
</dbReference>
<dbReference type="Gene3D" id="3.40.250.10">
    <property type="entry name" value="Rhodanese-like domain"/>
    <property type="match status" value="1"/>
</dbReference>
<dbReference type="Pfam" id="PF26341">
    <property type="entry name" value="AAA_SelU"/>
    <property type="match status" value="1"/>
</dbReference>
<proteinExistence type="predicted"/>
<dbReference type="InterPro" id="IPR036873">
    <property type="entry name" value="Rhodanese-like_dom_sf"/>
</dbReference>
<evidence type="ECO:0000313" key="4">
    <source>
        <dbReference type="Proteomes" id="UP000184074"/>
    </source>
</evidence>
<dbReference type="InterPro" id="IPR001307">
    <property type="entry name" value="Thiosulphate_STrfase_CS"/>
</dbReference>
<dbReference type="GO" id="GO:0002098">
    <property type="term" value="P:tRNA wobble uridine modification"/>
    <property type="evidence" value="ECO:0007669"/>
    <property type="project" value="InterPro"/>
</dbReference>
<evidence type="ECO:0000256" key="1">
    <source>
        <dbReference type="ARBA" id="ARBA00023266"/>
    </source>
</evidence>
<dbReference type="PANTHER" id="PTHR30401">
    <property type="entry name" value="TRNA 2-SELENOURIDINE SYNTHASE"/>
    <property type="match status" value="1"/>
</dbReference>
<keyword evidence="1" id="KW-0711">Selenium</keyword>
<gene>
    <name evidence="3" type="ORF">SAMN05444003_2551</name>
</gene>
<dbReference type="STRING" id="1508389.SAMN05444003_2551"/>
<dbReference type="PROSITE" id="PS00380">
    <property type="entry name" value="RHODANESE_1"/>
    <property type="match status" value="1"/>
</dbReference>
<dbReference type="RefSeq" id="WP_072901664.1">
    <property type="nucleotide sequence ID" value="NZ_FQXB01000004.1"/>
</dbReference>
<dbReference type="SUPFAM" id="SSF52821">
    <property type="entry name" value="Rhodanese/Cell cycle control phosphatase"/>
    <property type="match status" value="1"/>
</dbReference>
<sequence>MALNFSELSEFYTHGFDTVIDVRSPAEFAIDHIPGAINLPSLSNEERAEVGTIYKQVSPFKARKVGASLVLSNVARHVSGPLQHHDGSWRPLIYCWRGGQRSGVFTTLLKEIGWRAEVVDGGYQTYRRLVQHLLYEETLPHRFILLDGYTGTAKTAVLNALKPLGVQTIDLEAMAGHRGSLLGEMPGGQPSQRMFESRLAQALYHCDPSQPVVLEAESSKIGRLIIPPSLWSAMAQAPGIKITASLAARVAFITEDYRDILADPDTVTKRLAPLRHLRGHANVDRWQGLQDSGDLSGLAQALIEDHYDPAYATAQKKHEREVLGEVHSETLDQTGVETTAKKVAEIVRSL</sequence>
<dbReference type="PROSITE" id="PS50206">
    <property type="entry name" value="RHODANESE_3"/>
    <property type="match status" value="1"/>
</dbReference>
<dbReference type="Pfam" id="PF00581">
    <property type="entry name" value="Rhodanese"/>
    <property type="match status" value="1"/>
</dbReference>
<protein>
    <submittedName>
        <fullName evidence="3">tRNA 2-selenouridine synthase</fullName>
    </submittedName>
</protein>
<dbReference type="EMBL" id="FQXB01000004">
    <property type="protein sequence ID" value="SHH24860.1"/>
    <property type="molecule type" value="Genomic_DNA"/>
</dbReference>